<dbReference type="AlphaFoldDB" id="A0A5C6X466"/>
<comment type="caution">
    <text evidence="1">The sequence shown here is derived from an EMBL/GenBank/DDBJ whole genome shotgun (WGS) entry which is preliminary data.</text>
</comment>
<evidence type="ECO:0000313" key="2">
    <source>
        <dbReference type="Proteomes" id="UP000321046"/>
    </source>
</evidence>
<reference evidence="1 2" key="1">
    <citation type="submission" date="2019-08" db="EMBL/GenBank/DDBJ databases">
        <title>Bradymonadales sp. TMQ2.</title>
        <authorList>
            <person name="Liang Q."/>
        </authorList>
    </citation>
    <scope>NUCLEOTIDE SEQUENCE [LARGE SCALE GENOMIC DNA]</scope>
    <source>
        <strain evidence="1 2">TMQ2</strain>
    </source>
</reference>
<dbReference type="Proteomes" id="UP000321046">
    <property type="component" value="Unassembled WGS sequence"/>
</dbReference>
<dbReference type="RefSeq" id="WP_146975319.1">
    <property type="nucleotide sequence ID" value="NZ_VOSL01000055.1"/>
</dbReference>
<evidence type="ECO:0000313" key="1">
    <source>
        <dbReference type="EMBL" id="TXD34353.1"/>
    </source>
</evidence>
<proteinExistence type="predicted"/>
<organism evidence="1 2">
    <name type="scientific">Lujinxingia vulgaris</name>
    <dbReference type="NCBI Taxonomy" id="2600176"/>
    <lineage>
        <taxon>Bacteria</taxon>
        <taxon>Deltaproteobacteria</taxon>
        <taxon>Bradymonadales</taxon>
        <taxon>Lujinxingiaceae</taxon>
        <taxon>Lujinxingia</taxon>
    </lineage>
</organism>
<sequence length="81" mass="9004">MEKQPLYLYDAKSTAQVGPVESTGLDVYFPDHVAGWTDVLDCREEPYTEQSIAENCAYALRVHKKFILVGASQIAQESPAI</sequence>
<dbReference type="EMBL" id="VOSL01000055">
    <property type="protein sequence ID" value="TXD34353.1"/>
    <property type="molecule type" value="Genomic_DNA"/>
</dbReference>
<protein>
    <submittedName>
        <fullName evidence="1">Uncharacterized protein</fullName>
    </submittedName>
</protein>
<dbReference type="OrthoDB" id="5516635at2"/>
<accession>A0A5C6X466</accession>
<name>A0A5C6X466_9DELT</name>
<gene>
    <name evidence="1" type="ORF">FRC96_14235</name>
</gene>